<sequence>MQMTKRIGNELRRRANKPNRQITDIDSIRIDHLARCAELPVGHNEPFWYILARRFLLNDFSRLP</sequence>
<evidence type="ECO:0000313" key="1">
    <source>
        <dbReference type="EMBL" id="KIK23508.1"/>
    </source>
</evidence>
<dbReference type="EMBL" id="KN833725">
    <property type="protein sequence ID" value="KIK23508.1"/>
    <property type="molecule type" value="Genomic_DNA"/>
</dbReference>
<dbReference type="AlphaFoldDB" id="A0A0C9ZV56"/>
<gene>
    <name evidence="1" type="ORF">PISMIDRAFT_679218</name>
</gene>
<reference evidence="2" key="2">
    <citation type="submission" date="2015-01" db="EMBL/GenBank/DDBJ databases">
        <title>Evolutionary Origins and Diversification of the Mycorrhizal Mutualists.</title>
        <authorList>
            <consortium name="DOE Joint Genome Institute"/>
            <consortium name="Mycorrhizal Genomics Consortium"/>
            <person name="Kohler A."/>
            <person name="Kuo A."/>
            <person name="Nagy L.G."/>
            <person name="Floudas D."/>
            <person name="Copeland A."/>
            <person name="Barry K.W."/>
            <person name="Cichocki N."/>
            <person name="Veneault-Fourrey C."/>
            <person name="LaButti K."/>
            <person name="Lindquist E.A."/>
            <person name="Lipzen A."/>
            <person name="Lundell T."/>
            <person name="Morin E."/>
            <person name="Murat C."/>
            <person name="Riley R."/>
            <person name="Ohm R."/>
            <person name="Sun H."/>
            <person name="Tunlid A."/>
            <person name="Henrissat B."/>
            <person name="Grigoriev I.V."/>
            <person name="Hibbett D.S."/>
            <person name="Martin F."/>
        </authorList>
    </citation>
    <scope>NUCLEOTIDE SEQUENCE [LARGE SCALE GENOMIC DNA]</scope>
    <source>
        <strain evidence="2">441</strain>
    </source>
</reference>
<organism evidence="1 2">
    <name type="scientific">Pisolithus microcarpus 441</name>
    <dbReference type="NCBI Taxonomy" id="765257"/>
    <lineage>
        <taxon>Eukaryota</taxon>
        <taxon>Fungi</taxon>
        <taxon>Dikarya</taxon>
        <taxon>Basidiomycota</taxon>
        <taxon>Agaricomycotina</taxon>
        <taxon>Agaricomycetes</taxon>
        <taxon>Agaricomycetidae</taxon>
        <taxon>Boletales</taxon>
        <taxon>Sclerodermatineae</taxon>
        <taxon>Pisolithaceae</taxon>
        <taxon>Pisolithus</taxon>
    </lineage>
</organism>
<keyword evidence="2" id="KW-1185">Reference proteome</keyword>
<accession>A0A0C9ZV56</accession>
<protein>
    <submittedName>
        <fullName evidence="1">Uncharacterized protein</fullName>
    </submittedName>
</protein>
<proteinExistence type="predicted"/>
<name>A0A0C9ZV56_9AGAM</name>
<reference evidence="1 2" key="1">
    <citation type="submission" date="2014-04" db="EMBL/GenBank/DDBJ databases">
        <authorList>
            <consortium name="DOE Joint Genome Institute"/>
            <person name="Kuo A."/>
            <person name="Kohler A."/>
            <person name="Costa M.D."/>
            <person name="Nagy L.G."/>
            <person name="Floudas D."/>
            <person name="Copeland A."/>
            <person name="Barry K.W."/>
            <person name="Cichocki N."/>
            <person name="Veneault-Fourrey C."/>
            <person name="LaButti K."/>
            <person name="Lindquist E.A."/>
            <person name="Lipzen A."/>
            <person name="Lundell T."/>
            <person name="Morin E."/>
            <person name="Murat C."/>
            <person name="Sun H."/>
            <person name="Tunlid A."/>
            <person name="Henrissat B."/>
            <person name="Grigoriev I.V."/>
            <person name="Hibbett D.S."/>
            <person name="Martin F."/>
            <person name="Nordberg H.P."/>
            <person name="Cantor M.N."/>
            <person name="Hua S.X."/>
        </authorList>
    </citation>
    <scope>NUCLEOTIDE SEQUENCE [LARGE SCALE GENOMIC DNA]</scope>
    <source>
        <strain evidence="1 2">441</strain>
    </source>
</reference>
<dbReference type="Proteomes" id="UP000054018">
    <property type="component" value="Unassembled WGS sequence"/>
</dbReference>
<evidence type="ECO:0000313" key="2">
    <source>
        <dbReference type="Proteomes" id="UP000054018"/>
    </source>
</evidence>
<dbReference type="HOGENOM" id="CLU_2868556_0_0_1"/>